<evidence type="ECO:0000256" key="1">
    <source>
        <dbReference type="ARBA" id="ARBA00009275"/>
    </source>
</evidence>
<evidence type="ECO:0008006" key="6">
    <source>
        <dbReference type="Google" id="ProtNLM"/>
    </source>
</evidence>
<comment type="caution">
    <text evidence="4">The sequence shown here is derived from an EMBL/GenBank/DDBJ whole genome shotgun (WGS) entry which is preliminary data.</text>
</comment>
<dbReference type="GO" id="GO:0016788">
    <property type="term" value="F:hydrolase activity, acting on ester bonds"/>
    <property type="evidence" value="ECO:0007669"/>
    <property type="project" value="InterPro"/>
</dbReference>
<dbReference type="Pfam" id="PF01026">
    <property type="entry name" value="TatD_DNase"/>
    <property type="match status" value="1"/>
</dbReference>
<dbReference type="Gene3D" id="3.20.20.140">
    <property type="entry name" value="Metal-dependent hydrolases"/>
    <property type="match status" value="1"/>
</dbReference>
<proteinExistence type="inferred from homology"/>
<name>A0AAW0MG92_9GOBI</name>
<dbReference type="PROSITE" id="PS01091">
    <property type="entry name" value="TATD_3"/>
    <property type="match status" value="1"/>
</dbReference>
<dbReference type="InterPro" id="IPR018228">
    <property type="entry name" value="DNase_TatD-rel_CS"/>
</dbReference>
<dbReference type="SUPFAM" id="SSF51556">
    <property type="entry name" value="Metallo-dependent hydrolases"/>
    <property type="match status" value="1"/>
</dbReference>
<keyword evidence="2" id="KW-0378">Hydrolase</keyword>
<evidence type="ECO:0000256" key="2">
    <source>
        <dbReference type="ARBA" id="ARBA00022801"/>
    </source>
</evidence>
<organism evidence="4 5">
    <name type="scientific">Mugilogobius chulae</name>
    <name type="common">yellowstripe goby</name>
    <dbReference type="NCBI Taxonomy" id="88201"/>
    <lineage>
        <taxon>Eukaryota</taxon>
        <taxon>Metazoa</taxon>
        <taxon>Chordata</taxon>
        <taxon>Craniata</taxon>
        <taxon>Vertebrata</taxon>
        <taxon>Euteleostomi</taxon>
        <taxon>Actinopterygii</taxon>
        <taxon>Neopterygii</taxon>
        <taxon>Teleostei</taxon>
        <taxon>Neoteleostei</taxon>
        <taxon>Acanthomorphata</taxon>
        <taxon>Gobiaria</taxon>
        <taxon>Gobiiformes</taxon>
        <taxon>Gobioidei</taxon>
        <taxon>Gobiidae</taxon>
        <taxon>Gobionellinae</taxon>
        <taxon>Mugilogobius</taxon>
    </lineage>
</organism>
<reference evidence="5" key="1">
    <citation type="submission" date="2024-04" db="EMBL/GenBank/DDBJ databases">
        <title>Salinicola lusitanus LLJ914,a marine bacterium isolated from the Okinawa Trough.</title>
        <authorList>
            <person name="Li J."/>
        </authorList>
    </citation>
    <scope>NUCLEOTIDE SEQUENCE [LARGE SCALE GENOMIC DNA]</scope>
</reference>
<feature type="compositionally biased region" description="Polar residues" evidence="3">
    <location>
        <begin position="121"/>
        <end position="136"/>
    </location>
</feature>
<gene>
    <name evidence="4" type="ORF">WMY93_030935</name>
</gene>
<keyword evidence="5" id="KW-1185">Reference proteome</keyword>
<dbReference type="InterPro" id="IPR001130">
    <property type="entry name" value="TatD-like"/>
</dbReference>
<comment type="similarity">
    <text evidence="1">Belongs to the metallo-dependent hydrolases superfamily. TatD-type hydrolase family.</text>
</comment>
<accession>A0AAW0MG92</accession>
<feature type="compositionally biased region" description="Polar residues" evidence="3">
    <location>
        <begin position="183"/>
        <end position="195"/>
    </location>
</feature>
<dbReference type="InterPro" id="IPR032466">
    <property type="entry name" value="Metal_Hydrolase"/>
</dbReference>
<dbReference type="PANTHER" id="PTHR46363:SF1">
    <property type="entry name" value="DEOXYRIBONUCLEASE TATDN2-RELATED"/>
    <property type="match status" value="1"/>
</dbReference>
<feature type="compositionally biased region" description="Basic and acidic residues" evidence="3">
    <location>
        <begin position="103"/>
        <end position="120"/>
    </location>
</feature>
<sequence>MDSSSRQKVKFKWLRTTVSPAGFLQGRNVPSTPSTPSDSSFTSSIGESPGSAAFGHLTLSTPKRKADSDSMASSSKELAIDKTPQKSDSTSPPETPSPSHTFVLKEKTKVLKELQDRSSPTEETSPVSVEQKNTDVNGLGVPKWYPPVLILDSEDEEASAKDASPVTSVAPIESRDASPSPEPTQYSTDCCFSPSTDKEDDSTSHRELSRQQARLTVIFSYKQRVEPCRTCQIPRELRRTRPSNLKLLRSQTLSRCPCTRPSASSRMSALPLTTRLILSPSPAALKEVVCGAGTEQTTYPTVHSGAGFLDTHCHLDMLYGKLNFSGSFASFRRKYRDSFGAEFEGCIADFCNPRIMVREGIWEGLLAEDMVWGAFGCHPHFAKDYSNTQERNILAAMRHPKAVAFGEIGLDYSHKNSTDSSQQKKVLERQLNLAVAMKKPLVIHCRDADDDLLQILRKCVPRDYKIHRHCFTNEYSVIEPFLEEFPNLYVGFTSLITYSSATEARDSVRKIPLERIVLETDAPYFLPDRFGLTDTGS</sequence>
<evidence type="ECO:0000313" key="4">
    <source>
        <dbReference type="EMBL" id="KAK7878775.1"/>
    </source>
</evidence>
<dbReference type="AlphaFoldDB" id="A0AAW0MG92"/>
<dbReference type="PROSITE" id="PS01090">
    <property type="entry name" value="TATD_2"/>
    <property type="match status" value="1"/>
</dbReference>
<dbReference type="PROSITE" id="PS01137">
    <property type="entry name" value="TATD_1"/>
    <property type="match status" value="1"/>
</dbReference>
<evidence type="ECO:0000313" key="5">
    <source>
        <dbReference type="Proteomes" id="UP001460270"/>
    </source>
</evidence>
<evidence type="ECO:0000256" key="3">
    <source>
        <dbReference type="SAM" id="MobiDB-lite"/>
    </source>
</evidence>
<feature type="compositionally biased region" description="Low complexity" evidence="3">
    <location>
        <begin position="30"/>
        <end position="44"/>
    </location>
</feature>
<dbReference type="Proteomes" id="UP001460270">
    <property type="component" value="Unassembled WGS sequence"/>
</dbReference>
<feature type="region of interest" description="Disordered" evidence="3">
    <location>
        <begin position="155"/>
        <end position="209"/>
    </location>
</feature>
<feature type="region of interest" description="Disordered" evidence="3">
    <location>
        <begin position="21"/>
        <end position="139"/>
    </location>
</feature>
<dbReference type="EMBL" id="JBBPFD010000482">
    <property type="protein sequence ID" value="KAK7878775.1"/>
    <property type="molecule type" value="Genomic_DNA"/>
</dbReference>
<dbReference type="CDD" id="cd01310">
    <property type="entry name" value="TatD_DNAse"/>
    <property type="match status" value="1"/>
</dbReference>
<dbReference type="FunFam" id="3.20.20.140:FF:000027">
    <property type="entry name" value="putative deoxyribonuclease TATDN2"/>
    <property type="match status" value="1"/>
</dbReference>
<protein>
    <recommendedName>
        <fullName evidence="6">TatD DNase domain containing 2</fullName>
    </recommendedName>
</protein>
<dbReference type="PANTHER" id="PTHR46363">
    <property type="entry name" value="DEOXYRIBONUCLEASE TATDN2-RELATED"/>
    <property type="match status" value="1"/>
</dbReference>